<feature type="domain" description="T-SNARE coiled-coil homology" evidence="1">
    <location>
        <begin position="139"/>
        <end position="201"/>
    </location>
</feature>
<accession>A0A3G5AIZ9</accession>
<dbReference type="PANTHER" id="PTHR19305:SF9">
    <property type="entry name" value="SYNAPTOSOMAL-ASSOCIATED PROTEIN 29"/>
    <property type="match status" value="1"/>
</dbReference>
<organism evidence="2">
    <name type="scientific">Satyrvirus sp</name>
    <dbReference type="NCBI Taxonomy" id="2487771"/>
    <lineage>
        <taxon>Viruses</taxon>
        <taxon>Varidnaviria</taxon>
        <taxon>Bamfordvirae</taxon>
        <taxon>Nucleocytoviricota</taxon>
        <taxon>Megaviricetes</taxon>
        <taxon>Imitervirales</taxon>
        <taxon>Mimiviridae</taxon>
        <taxon>Megamimivirinae</taxon>
    </lineage>
</organism>
<dbReference type="PANTHER" id="PTHR19305">
    <property type="entry name" value="SYNAPTOSOMAL ASSOCIATED PROTEIN"/>
    <property type="match status" value="1"/>
</dbReference>
<dbReference type="PROSITE" id="PS50192">
    <property type="entry name" value="T_SNARE"/>
    <property type="match status" value="2"/>
</dbReference>
<dbReference type="CDD" id="cd15841">
    <property type="entry name" value="SNARE_Qc"/>
    <property type="match status" value="1"/>
</dbReference>
<dbReference type="SUPFAM" id="SSF58038">
    <property type="entry name" value="SNARE fusion complex"/>
    <property type="match status" value="2"/>
</dbReference>
<protein>
    <recommendedName>
        <fullName evidence="1">t-SNARE coiled-coil homology domain-containing protein</fullName>
    </recommendedName>
</protein>
<dbReference type="GO" id="GO:0005886">
    <property type="term" value="C:plasma membrane"/>
    <property type="evidence" value="ECO:0007669"/>
    <property type="project" value="TreeGrafter"/>
</dbReference>
<evidence type="ECO:0000259" key="1">
    <source>
        <dbReference type="PROSITE" id="PS50192"/>
    </source>
</evidence>
<evidence type="ECO:0000313" key="2">
    <source>
        <dbReference type="EMBL" id="AYV85399.1"/>
    </source>
</evidence>
<proteinExistence type="predicted"/>
<name>A0A3G5AIZ9_9VIRU</name>
<reference evidence="2" key="1">
    <citation type="submission" date="2018-10" db="EMBL/GenBank/DDBJ databases">
        <title>Hidden diversity of soil giant viruses.</title>
        <authorList>
            <person name="Schulz F."/>
            <person name="Alteio L."/>
            <person name="Goudeau D."/>
            <person name="Ryan E.M."/>
            <person name="Malmstrom R.R."/>
            <person name="Blanchard J."/>
            <person name="Woyke T."/>
        </authorList>
    </citation>
    <scope>NUCLEOTIDE SEQUENCE</scope>
    <source>
        <strain evidence="2">SAV1</strain>
    </source>
</reference>
<dbReference type="SMART" id="SM00397">
    <property type="entry name" value="t_SNARE"/>
    <property type="match status" value="2"/>
</dbReference>
<dbReference type="Gene3D" id="1.20.5.110">
    <property type="match status" value="2"/>
</dbReference>
<feature type="domain" description="T-SNARE coiled-coil homology" evidence="1">
    <location>
        <begin position="7"/>
        <end position="69"/>
    </location>
</feature>
<sequence length="202" mass="23209">MSGRNIDEILQESSYNLKKAEYLVAESENIAIQTLIDLYEQKEILDNTDKKLTEIDKNQNVSNEQLNKMSGFWKYLLFLVSKIPLVGPTLVNSRLPMPFVQNNLFVDDKNQKPVEILIENPIVDCPILELSDACTPEQKEIYNKNEKSLQQLCGSIEKLSNTAKEMGDELDSQNKFLDNVCNHVDHTHTNMKFLTLKTKNLF</sequence>
<dbReference type="InterPro" id="IPR000727">
    <property type="entry name" value="T_SNARE_dom"/>
</dbReference>
<dbReference type="Pfam" id="PF12352">
    <property type="entry name" value="V-SNARE_C"/>
    <property type="match status" value="1"/>
</dbReference>
<gene>
    <name evidence="2" type="ORF">Satyrvirus14_15</name>
</gene>
<dbReference type="EMBL" id="MK072450">
    <property type="protein sequence ID" value="AYV85399.1"/>
    <property type="molecule type" value="Genomic_DNA"/>
</dbReference>